<dbReference type="Gene3D" id="3.90.1750.10">
    <property type="entry name" value="Hect, E3 ligase catalytic domains"/>
    <property type="match status" value="1"/>
</dbReference>
<keyword evidence="6" id="KW-0812">Transmembrane</keyword>
<evidence type="ECO:0000256" key="5">
    <source>
        <dbReference type="PROSITE-ProRule" id="PRU00104"/>
    </source>
</evidence>
<dbReference type="PROSITE" id="PS50237">
    <property type="entry name" value="HECT"/>
    <property type="match status" value="1"/>
</dbReference>
<dbReference type="GO" id="GO:0016874">
    <property type="term" value="F:ligase activity"/>
    <property type="evidence" value="ECO:0007669"/>
    <property type="project" value="UniProtKB-KW"/>
</dbReference>
<organism evidence="8">
    <name type="scientific">Spironucleus salmonicida</name>
    <dbReference type="NCBI Taxonomy" id="348837"/>
    <lineage>
        <taxon>Eukaryota</taxon>
        <taxon>Metamonada</taxon>
        <taxon>Diplomonadida</taxon>
        <taxon>Hexamitidae</taxon>
        <taxon>Hexamitinae</taxon>
        <taxon>Spironucleus</taxon>
    </lineage>
</organism>
<dbReference type="PANTHER" id="PTHR45700">
    <property type="entry name" value="UBIQUITIN-PROTEIN LIGASE E3C"/>
    <property type="match status" value="1"/>
</dbReference>
<reference evidence="9" key="2">
    <citation type="submission" date="2020-12" db="EMBL/GenBank/DDBJ databases">
        <title>New Spironucleus salmonicida genome in near-complete chromosomes.</title>
        <authorList>
            <person name="Xu F."/>
            <person name="Kurt Z."/>
            <person name="Jimenez-Gonzalez A."/>
            <person name="Astvaldsson A."/>
            <person name="Andersson J.O."/>
            <person name="Svard S.G."/>
        </authorList>
    </citation>
    <scope>NUCLEOTIDE SEQUENCE</scope>
    <source>
        <strain evidence="9">ATCC 50377</strain>
    </source>
</reference>
<feature type="domain" description="HECT" evidence="7">
    <location>
        <begin position="417"/>
        <end position="748"/>
    </location>
</feature>
<dbReference type="SMART" id="SM00119">
    <property type="entry name" value="HECTc"/>
    <property type="match status" value="1"/>
</dbReference>
<dbReference type="InterPro" id="IPR000569">
    <property type="entry name" value="HECT_dom"/>
</dbReference>
<dbReference type="EMBL" id="KI546046">
    <property type="protein sequence ID" value="EST47174.1"/>
    <property type="molecule type" value="Genomic_DNA"/>
</dbReference>
<protein>
    <recommendedName>
        <fullName evidence="2">HECT-type E3 ubiquitin transferase</fullName>
        <ecNumber evidence="2">2.3.2.26</ecNumber>
    </recommendedName>
</protein>
<keyword evidence="9" id="KW-0436">Ligase</keyword>
<evidence type="ECO:0000256" key="3">
    <source>
        <dbReference type="ARBA" id="ARBA00022679"/>
    </source>
</evidence>
<dbReference type="GO" id="GO:0061630">
    <property type="term" value="F:ubiquitin protein ligase activity"/>
    <property type="evidence" value="ECO:0007669"/>
    <property type="project" value="UniProtKB-EC"/>
</dbReference>
<evidence type="ECO:0000259" key="7">
    <source>
        <dbReference type="PROSITE" id="PS50237"/>
    </source>
</evidence>
<dbReference type="AlphaFoldDB" id="V6M1W0"/>
<dbReference type="Pfam" id="PF16558">
    <property type="entry name" value="AZUL"/>
    <property type="match status" value="1"/>
</dbReference>
<evidence type="ECO:0000256" key="6">
    <source>
        <dbReference type="SAM" id="Phobius"/>
    </source>
</evidence>
<feature type="transmembrane region" description="Helical" evidence="6">
    <location>
        <begin position="485"/>
        <end position="505"/>
    </location>
</feature>
<dbReference type="OrthoDB" id="5981550at2759"/>
<sequence>MELLVEQQLQYGCQQQFCSNPYCKSSQSYQEVSGISHHAKDAVNKVGRIALCFPSLMRLSGIFKALNQHQSIQDAWVAPPINEVHISLNADLNLIQQSITGNIQNGQNLEYFLGDINFNQQFFITLLKTERDQFIPFLGESKIVEMKGQFTDFIQVLLDYMFIENIQYSMEDKISISPCVLHKIFRLPECLLLRNHQPILFISKVLQNTKEDNLVDFQNILEQEFINMGNLSSLDSVIYACNHYISIKLSVADRPRHNVSIIDLLPFKQEVISVLSTLQFIYKLLSKISITDYDNEIKRIIKLMYNDYINSNSYNITPDTDFWLQKRHSLDYTNLEILPIPIQLMIRQRENIQYSVDMFTLLQYPFILNPGTKMQIIKYDITFQLPHLSKITVRRSKIVEDTIDYIQTRHKDYTSFDARALLRLPIKVVFEGEEGIDAGGLSNEFFQLLTEQLFDEKFNLFKLYPEDNIYYINKFPGLEDEELFLYYYIVGVILGLALINGVIIYNHFPFFFYKKLLNQETVFEDLRDLDSQLYQSIKQIDQYQDENLDQIFLIDFIVREESNESLIEISLKENAFELVSQENKQNFIKLRVEYELNTSIQKQFDALQQGFNQITDSASVSLLSAQDLYSALCGEEILNFEALKKIAKYQAPYSSSSVLIQNFWDITSQFTNQQKSDFCAFVFGSRRAPAGGLAKTKFEIHKNGDGDERLPTSHTCFGILMIPEYSSYEILQQKLILTIQFCEGFGLQ</sequence>
<dbReference type="Gene3D" id="3.30.2160.10">
    <property type="entry name" value="Hect, E3 ligase catalytic domain"/>
    <property type="match status" value="1"/>
</dbReference>
<dbReference type="Pfam" id="PF00632">
    <property type="entry name" value="HECT"/>
    <property type="match status" value="1"/>
</dbReference>
<dbReference type="SUPFAM" id="SSF56204">
    <property type="entry name" value="Hect, E3 ligase catalytic domain"/>
    <property type="match status" value="1"/>
</dbReference>
<comment type="catalytic activity">
    <reaction evidence="1">
        <text>S-ubiquitinyl-[E2 ubiquitin-conjugating enzyme]-L-cysteine + [acceptor protein]-L-lysine = [E2 ubiquitin-conjugating enzyme]-L-cysteine + N(6)-ubiquitinyl-[acceptor protein]-L-lysine.</text>
        <dbReference type="EC" id="2.3.2.26"/>
    </reaction>
</comment>
<evidence type="ECO:0000256" key="2">
    <source>
        <dbReference type="ARBA" id="ARBA00012485"/>
    </source>
</evidence>
<keyword evidence="6" id="KW-1133">Transmembrane helix</keyword>
<evidence type="ECO:0000313" key="8">
    <source>
        <dbReference type="EMBL" id="EST47174.1"/>
    </source>
</evidence>
<keyword evidence="6" id="KW-0472">Membrane</keyword>
<dbReference type="InterPro" id="IPR032353">
    <property type="entry name" value="AZUL"/>
</dbReference>
<evidence type="ECO:0000313" key="9">
    <source>
        <dbReference type="EMBL" id="KAH0575665.1"/>
    </source>
</evidence>
<reference evidence="8 9" key="1">
    <citation type="journal article" date="2014" name="PLoS Genet.">
        <title>The Genome of Spironucleus salmonicida Highlights a Fish Pathogen Adapted to Fluctuating Environments.</title>
        <authorList>
            <person name="Xu F."/>
            <person name="Jerlstrom-Hultqvist J."/>
            <person name="Einarsson E."/>
            <person name="Astvaldsson A."/>
            <person name="Svard S.G."/>
            <person name="Andersson J.O."/>
        </authorList>
    </citation>
    <scope>NUCLEOTIDE SEQUENCE</scope>
    <source>
        <strain evidence="9">ATCC 50377</strain>
    </source>
</reference>
<dbReference type="EC" id="2.3.2.26" evidence="2"/>
<gene>
    <name evidence="8" type="ORF">SS50377_12685</name>
    <name evidence="9" type="ORF">SS50377_23305</name>
</gene>
<proteinExistence type="predicted"/>
<evidence type="ECO:0000313" key="10">
    <source>
        <dbReference type="Proteomes" id="UP000018208"/>
    </source>
</evidence>
<accession>V6M1W0</accession>
<evidence type="ECO:0000256" key="1">
    <source>
        <dbReference type="ARBA" id="ARBA00000885"/>
    </source>
</evidence>
<dbReference type="Proteomes" id="UP000018208">
    <property type="component" value="Unassembled WGS sequence"/>
</dbReference>
<feature type="active site" description="Glycyl thioester intermediate" evidence="5">
    <location>
        <position position="716"/>
    </location>
</feature>
<dbReference type="InterPro" id="IPR044611">
    <property type="entry name" value="E3A/B/C-like"/>
</dbReference>
<keyword evidence="10" id="KW-1185">Reference proteome</keyword>
<dbReference type="InterPro" id="IPR035983">
    <property type="entry name" value="Hect_E3_ubiquitin_ligase"/>
</dbReference>
<name>V6M1W0_9EUKA</name>
<dbReference type="VEuPathDB" id="GiardiaDB:SS50377_23305"/>
<dbReference type="Gene3D" id="3.30.2410.10">
    <property type="entry name" value="Hect, E3 ligase catalytic domain"/>
    <property type="match status" value="1"/>
</dbReference>
<keyword evidence="4 5" id="KW-0833">Ubl conjugation pathway</keyword>
<keyword evidence="3" id="KW-0808">Transferase</keyword>
<dbReference type="FunFam" id="3.30.2410.10:FF:000003">
    <property type="entry name" value="probable E3 ubiquitin-protein ligase HERC4 isoform X1"/>
    <property type="match status" value="1"/>
</dbReference>
<evidence type="ECO:0000256" key="4">
    <source>
        <dbReference type="ARBA" id="ARBA00022786"/>
    </source>
</evidence>
<dbReference type="CDD" id="cd00078">
    <property type="entry name" value="HECTc"/>
    <property type="match status" value="1"/>
</dbReference>
<dbReference type="EMBL" id="AUWU02000003">
    <property type="protein sequence ID" value="KAH0575665.1"/>
    <property type="molecule type" value="Genomic_DNA"/>
</dbReference>
<dbReference type="GO" id="GO:0000209">
    <property type="term" value="P:protein polyubiquitination"/>
    <property type="evidence" value="ECO:0007669"/>
    <property type="project" value="InterPro"/>
</dbReference>